<dbReference type="InterPro" id="IPR029063">
    <property type="entry name" value="SAM-dependent_MTases_sf"/>
</dbReference>
<dbReference type="eggNOG" id="COG4122">
    <property type="taxonomic scope" value="Bacteria"/>
</dbReference>
<sequence>MFKKIKRIVNELRVNQRKTLAAQEKNRYAQEQVYASNKLSAILPKSHFIPETGWSMTPKALLHCLNIIQIQKATTIIEFGSGASTIYIAQILKNQGVDATFYSVESDLDWKAAIEKQLEVLGLDTYVSLVHCPIVRVSKELLYKEQQTWYDTKVLSNEIGAAIFDFVLVDGPFGGSTPYARYSAYPFLKDHSHTDTVWFLDDTGRPMEREIIQTWQAKSNLNVSLYKRYGVMASASKFDASPYAFQ</sequence>
<reference evidence="1 2" key="1">
    <citation type="journal article" date="2007" name="Nature">
        <title>Light stimulates growth of proteorhodopsin-containing marine Flavobacteria.</title>
        <authorList>
            <person name="Gomez-Consarnau L."/>
            <person name="Gonzalez J.M."/>
            <person name="Coll-Llado M."/>
            <person name="Gourdon P."/>
            <person name="Pascher T."/>
            <person name="Neutze R."/>
            <person name="Pedros-Alio C."/>
            <person name="Pinhassi J."/>
        </authorList>
    </citation>
    <scope>NUCLEOTIDE SEQUENCE [LARGE SCALE GENOMIC DNA]</scope>
    <source>
        <strain evidence="1 2">MED217</strain>
    </source>
</reference>
<gene>
    <name evidence="1" type="ORF">MED217_14555</name>
</gene>
<dbReference type="Gene3D" id="3.40.50.150">
    <property type="entry name" value="Vaccinia Virus protein VP39"/>
    <property type="match status" value="1"/>
</dbReference>
<dbReference type="STRING" id="398720.MED217_14555"/>
<evidence type="ECO:0008006" key="3">
    <source>
        <dbReference type="Google" id="ProtNLM"/>
    </source>
</evidence>
<organism evidence="1 2">
    <name type="scientific">Leeuwenhoekiella blandensis (strain CECT 7118 / CCUG 51940 / KCTC 22103 / MED217)</name>
    <name type="common">Flavobacterium sp. (strain MED217)</name>
    <dbReference type="NCBI Taxonomy" id="398720"/>
    <lineage>
        <taxon>Bacteria</taxon>
        <taxon>Pseudomonadati</taxon>
        <taxon>Bacteroidota</taxon>
        <taxon>Flavobacteriia</taxon>
        <taxon>Flavobacteriales</taxon>
        <taxon>Flavobacteriaceae</taxon>
        <taxon>Leeuwenhoekiella</taxon>
    </lineage>
</organism>
<accession>A3XGH6</accession>
<comment type="caution">
    <text evidence="1">The sequence shown here is derived from an EMBL/GenBank/DDBJ whole genome shotgun (WGS) entry which is preliminary data.</text>
</comment>
<evidence type="ECO:0000313" key="2">
    <source>
        <dbReference type="Proteomes" id="UP000001601"/>
    </source>
</evidence>
<evidence type="ECO:0000313" key="1">
    <source>
        <dbReference type="EMBL" id="EAQ50772.1"/>
    </source>
</evidence>
<dbReference type="EMBL" id="AANC01000001">
    <property type="protein sequence ID" value="EAQ50772.1"/>
    <property type="molecule type" value="Genomic_DNA"/>
</dbReference>
<dbReference type="AlphaFoldDB" id="A3XGH6"/>
<dbReference type="HOGENOM" id="CLU_101743_0_0_10"/>
<protein>
    <recommendedName>
        <fullName evidence="3">O-methyltransferase</fullName>
    </recommendedName>
</protein>
<dbReference type="SUPFAM" id="SSF53335">
    <property type="entry name" value="S-adenosyl-L-methionine-dependent methyltransferases"/>
    <property type="match status" value="1"/>
</dbReference>
<proteinExistence type="predicted"/>
<keyword evidence="2" id="KW-1185">Reference proteome</keyword>
<name>A3XGH6_LEEBM</name>
<dbReference type="Proteomes" id="UP000001601">
    <property type="component" value="Unassembled WGS sequence"/>
</dbReference>